<feature type="region of interest" description="Disordered" evidence="2">
    <location>
        <begin position="572"/>
        <end position="605"/>
    </location>
</feature>
<organism evidence="4 5">
    <name type="scientific">Hypocrea virens (strain Gv29-8 / FGSC 10586)</name>
    <name type="common">Gliocladium virens</name>
    <name type="synonym">Trichoderma virens</name>
    <dbReference type="NCBI Taxonomy" id="413071"/>
    <lineage>
        <taxon>Eukaryota</taxon>
        <taxon>Fungi</taxon>
        <taxon>Dikarya</taxon>
        <taxon>Ascomycota</taxon>
        <taxon>Pezizomycotina</taxon>
        <taxon>Sordariomycetes</taxon>
        <taxon>Hypocreomycetidae</taxon>
        <taxon>Hypocreales</taxon>
        <taxon>Hypocreaceae</taxon>
        <taxon>Trichoderma</taxon>
    </lineage>
</organism>
<evidence type="ECO:0000256" key="2">
    <source>
        <dbReference type="SAM" id="MobiDB-lite"/>
    </source>
</evidence>
<feature type="compositionally biased region" description="Basic residues" evidence="2">
    <location>
        <begin position="667"/>
        <end position="676"/>
    </location>
</feature>
<keyword evidence="3" id="KW-0812">Transmembrane</keyword>
<dbReference type="PANTHER" id="PTHR13037">
    <property type="entry name" value="FORMIN"/>
    <property type="match status" value="1"/>
</dbReference>
<dbReference type="RefSeq" id="XP_013959128.1">
    <property type="nucleotide sequence ID" value="XM_014103653.1"/>
</dbReference>
<dbReference type="VEuPathDB" id="FungiDB:TRIVIDRAFT_61684"/>
<evidence type="ECO:0000313" key="4">
    <source>
        <dbReference type="EMBL" id="EHK24931.1"/>
    </source>
</evidence>
<feature type="transmembrane region" description="Helical" evidence="3">
    <location>
        <begin position="112"/>
        <end position="131"/>
    </location>
</feature>
<feature type="region of interest" description="Disordered" evidence="2">
    <location>
        <begin position="2241"/>
        <end position="2282"/>
    </location>
</feature>
<feature type="compositionally biased region" description="Polar residues" evidence="2">
    <location>
        <begin position="410"/>
        <end position="421"/>
    </location>
</feature>
<dbReference type="InParanoid" id="G9ML37"/>
<dbReference type="eggNOG" id="ENOG502QQEE">
    <property type="taxonomic scope" value="Eukaryota"/>
</dbReference>
<feature type="region of interest" description="Disordered" evidence="2">
    <location>
        <begin position="1204"/>
        <end position="1262"/>
    </location>
</feature>
<dbReference type="GeneID" id="25796263"/>
<evidence type="ECO:0000313" key="5">
    <source>
        <dbReference type="Proteomes" id="UP000007115"/>
    </source>
</evidence>
<feature type="transmembrane region" description="Helical" evidence="3">
    <location>
        <begin position="143"/>
        <end position="166"/>
    </location>
</feature>
<keyword evidence="1" id="KW-0945">Host-virus interaction</keyword>
<feature type="compositionally biased region" description="Polar residues" evidence="2">
    <location>
        <begin position="573"/>
        <end position="584"/>
    </location>
</feature>
<feature type="region of interest" description="Disordered" evidence="2">
    <location>
        <begin position="1084"/>
        <end position="1105"/>
    </location>
</feature>
<dbReference type="Proteomes" id="UP000007115">
    <property type="component" value="Unassembled WGS sequence"/>
</dbReference>
<dbReference type="EMBL" id="ABDF02000004">
    <property type="protein sequence ID" value="EHK24931.1"/>
    <property type="molecule type" value="Genomic_DNA"/>
</dbReference>
<feature type="transmembrane region" description="Helical" evidence="3">
    <location>
        <begin position="6"/>
        <end position="31"/>
    </location>
</feature>
<feature type="region of interest" description="Disordered" evidence="2">
    <location>
        <begin position="1294"/>
        <end position="1314"/>
    </location>
</feature>
<accession>G9ML37</accession>
<protein>
    <submittedName>
        <fullName evidence="4">Uncharacterized protein</fullName>
    </submittedName>
</protein>
<dbReference type="PANTHER" id="PTHR13037:SF24">
    <property type="entry name" value="POLYCOMB PROTEIN PCL-RELATED"/>
    <property type="match status" value="1"/>
</dbReference>
<proteinExistence type="predicted"/>
<feature type="compositionally biased region" description="Pro residues" evidence="2">
    <location>
        <begin position="487"/>
        <end position="500"/>
    </location>
</feature>
<keyword evidence="5" id="KW-1185">Reference proteome</keyword>
<feature type="region of interest" description="Disordered" evidence="2">
    <location>
        <begin position="655"/>
        <end position="676"/>
    </location>
</feature>
<evidence type="ECO:0000256" key="3">
    <source>
        <dbReference type="SAM" id="Phobius"/>
    </source>
</evidence>
<gene>
    <name evidence="4" type="ORF">TRIVIDRAFT_61684</name>
</gene>
<comment type="caution">
    <text evidence="4">The sequence shown here is derived from an EMBL/GenBank/DDBJ whole genome shotgun (WGS) entry which is preliminary data.</text>
</comment>
<sequence>MAGSSSAPALVATFVFGLVVLAASAAIFFFVKASRSPLFRDELRLALSFFLASSALWGVLDFAATLVHQNAPSACQTVISFAAVFDQVARVSVEQFLLWAVNGGIKVTKLSLAMQGSLLVRFILGAIFVGVQRPQFEPVCVASNLVLPIGVIVMVTDVAMVAALSTKIVLAKKDNTLRPELSRSNALIFVTAGLGIWTGLSIPLFLGLKSSGLAVRTILPAIGLLILIGVVALSMKNFVSLPSASTLKIQKTVSFESTTQIEEPTRNISAQPFPPQSMTTRVGGVLPIISQPPSGQATRGIGGLPVEGELFPPMRPQAAAPRVHHKKQMSDKAFNGGKVVISQPIVPAGTEPSTFDHIPTIDLATAAMKERERRELRPLPFSNIDAALDGALSTREMMDKLQTSKRKPVPQSTSPKNSRNLLSVEEPSVAMTSAVQLSPGVEETRRRSPQQPYQADGPSPSPPIVPSKDEARTPKSAPLQAATTVLVPPPRSTKRPPPIKPLQSRATKDINALPAVSRFSVSTMDPMTARITSSMFSPQEQKLAKAVPPPRQTFVAPPIPVEEIWVDPRTASLPRSNSVKNNIRPSRRAPPSPPVEEEVKETKTPLQRMATVGLPQNPRARATRMFTGERGDSHDRQIMFMNNEEESASVLVVPAPEEEVESPSRKSMIHRPRPIPRKSTASASELLGISVLPLQDDFTILSTPNLPLISPVGVKTLSQSSYGATSPGSLTRRKTVRRTSLVPDLPAVPVEYQGQQPKILEDAAVDVAGTSVWTVVPNDQGFQMPSSDKKTQRALCVSKFSVDTSLTAEDSRSSYHSRMSVNTQSSYEETIGRNSSVVFASEFKPTAVSTLVNSLSERPLKHESVDSEFSMMLRNAPVPPKTAPIENRVTEEDDKMAEVPFVLDMSKYESSTASETGYKSTPKQLVSWHHRVGEELPSFSSQLKYRRNRKLLVPKPLALYRPANVTVVIEAEPSPVEPDQEALDRIHEQLKKFDVENGDSRATISEQQRMTILANLESEMGAQESQWQMLKVDLGPSSPSTIVSSPGINSLRSSVDISKFEMVPITKLNASAGDLIVALKEEVSADQSVKEETSESGDDKFNRRSLSASGRMSLISVTNQLSFISSPTPPDTDESGEDSDNDSMVEGTGSAKDLSTALMPRSQVSTVTSFLALDEVLNSSTEDVQSKLDVPVEFEDVSLITPKAQPPLVHPQPEEPKFESAKPAKPAEPETIRFSLADLEKPAPRPRSVTRRPPRQSKRISALPDIVENPEPLAGKTGSLGIFQFAWGEKSDSARVPPRMTGISGTMSSGRARMNPPAVLLSSVQERQTDYPPAPAQSFLDYDEMDNGLDNYEDEDYDDGFDEATLWEIASLLESDLDGSRDDLFMVGEEENWEDQVSVVDEIPSAASPVEEVSESAKEEVFDVIPVTLTSANSSDAPLLVPTLWTSHMKAQTTKFLGLPQAAEGAWQYFTAAPRSARTIPRMMEEPAQLSSSHLWMAASPGASMYTSGLWCAPTAHRGEEKETKAAKASLKAVKTLVWSPPSATKVPGLGLPQPDIRLWKAYIPQEARSVRRTTQMPRPATIVSTSLWTLKPTVKTSKSNGVWSPVSKVEAKLRKVAFASVWLPLSPAKGTKIGLPQPDANVWNSYISPVVRTARKSSRMPQPAVVASTSLWRLKSTAKPTASTGVWSPAPKETTIEVMSLATLAIVPSLWSPISVTRNGALGLPQPDIQEWNAYIQPESRVARRTSRKQQQLATQSVTMWSAEPRRAIELISTKLWGLKSMTLLWAPSTLKGARIGLPQPDEKTWSTYIVLPSRSIRHKTNFFKYETIMSTSLWQPSPVVVSQSGGVWKAKSLPVEQTRDSRSDFSLKVVKDLLWSVSSTKTPSVGLPQPDAMAWSMYLLPASRSHRTAYVPKPIMITSTSLWAPAPYTESPSGGVWKPKSLPPKSEVAKPSQVPNVKPAAVVVDLLWSSSPAKTVSFGLPQPDAKFWTAYLVPAGRSHRSAYVPRVITISSTSLWSPASTIETQSDGVWKSKSELSSTQEKKATLKSAKANTGSLWTLPVATKASIGLPQPDSKAWESYIPPMTRSTLRRVLTSEIASIESQALWRLPPIKQAASGYLWRPSTTRAEKKRPTVQTAIRSVATLSSAASSAADESPVPAIAARAAGLRTSTPVLMTQEQWKLAFKRISQDVQKDSVAAAPSNHASRPRPTRLNRSQSVKNGRPVFDPSVMALISELPSPNQALGRSKSISFLPPSRKASESPSASLPNAEPSQPATPSLI</sequence>
<feature type="region of interest" description="Disordered" evidence="2">
    <location>
        <begin position="1119"/>
        <end position="1154"/>
    </location>
</feature>
<dbReference type="HOGENOM" id="CLU_000817_0_0_1"/>
<keyword evidence="3" id="KW-0472">Membrane</keyword>
<feature type="transmembrane region" description="Helical" evidence="3">
    <location>
        <begin position="213"/>
        <end position="235"/>
    </location>
</feature>
<feature type="compositionally biased region" description="Polar residues" evidence="2">
    <location>
        <begin position="2262"/>
        <end position="2282"/>
    </location>
</feature>
<feature type="region of interest" description="Disordered" evidence="2">
    <location>
        <begin position="2194"/>
        <end position="2225"/>
    </location>
</feature>
<feature type="compositionally biased region" description="Polar residues" evidence="2">
    <location>
        <begin position="2241"/>
        <end position="2251"/>
    </location>
</feature>
<keyword evidence="3" id="KW-1133">Transmembrane helix</keyword>
<feature type="transmembrane region" description="Helical" evidence="3">
    <location>
        <begin position="186"/>
        <end position="206"/>
    </location>
</feature>
<feature type="compositionally biased region" description="Basic and acidic residues" evidence="2">
    <location>
        <begin position="1212"/>
        <end position="1231"/>
    </location>
</feature>
<dbReference type="OrthoDB" id="5370537at2759"/>
<evidence type="ECO:0000256" key="1">
    <source>
        <dbReference type="ARBA" id="ARBA00022581"/>
    </source>
</evidence>
<feature type="region of interest" description="Disordered" evidence="2">
    <location>
        <begin position="399"/>
        <end position="503"/>
    </location>
</feature>
<feature type="compositionally biased region" description="Acidic residues" evidence="2">
    <location>
        <begin position="1131"/>
        <end position="1143"/>
    </location>
</feature>
<name>G9ML37_HYPVG</name>
<feature type="transmembrane region" description="Helical" evidence="3">
    <location>
        <begin position="43"/>
        <end position="60"/>
    </location>
</feature>
<reference evidence="4 5" key="1">
    <citation type="journal article" date="2011" name="Genome Biol.">
        <title>Comparative genome sequence analysis underscores mycoparasitism as the ancestral life style of Trichoderma.</title>
        <authorList>
            <person name="Kubicek C.P."/>
            <person name="Herrera-Estrella A."/>
            <person name="Seidl-Seiboth V."/>
            <person name="Martinez D.A."/>
            <person name="Druzhinina I.S."/>
            <person name="Thon M."/>
            <person name="Zeilinger S."/>
            <person name="Casas-Flores S."/>
            <person name="Horwitz B.A."/>
            <person name="Mukherjee P.K."/>
            <person name="Mukherjee M."/>
            <person name="Kredics L."/>
            <person name="Alcaraz L.D."/>
            <person name="Aerts A."/>
            <person name="Antal Z."/>
            <person name="Atanasova L."/>
            <person name="Cervantes-Badillo M.G."/>
            <person name="Challacombe J."/>
            <person name="Chertkov O."/>
            <person name="McCluskey K."/>
            <person name="Coulpier F."/>
            <person name="Deshpande N."/>
            <person name="von Doehren H."/>
            <person name="Ebbole D.J."/>
            <person name="Esquivel-Naranjo E.U."/>
            <person name="Fekete E."/>
            <person name="Flipphi M."/>
            <person name="Glaser F."/>
            <person name="Gomez-Rodriguez E.Y."/>
            <person name="Gruber S."/>
            <person name="Han C."/>
            <person name="Henrissat B."/>
            <person name="Hermosa R."/>
            <person name="Hernandez-Onate M."/>
            <person name="Karaffa L."/>
            <person name="Kosti I."/>
            <person name="Le Crom S."/>
            <person name="Lindquist E."/>
            <person name="Lucas S."/>
            <person name="Luebeck M."/>
            <person name="Luebeck P.S."/>
            <person name="Margeot A."/>
            <person name="Metz B."/>
            <person name="Misra M."/>
            <person name="Nevalainen H."/>
            <person name="Omann M."/>
            <person name="Packer N."/>
            <person name="Perrone G."/>
            <person name="Uresti-Rivera E.E."/>
            <person name="Salamov A."/>
            <person name="Schmoll M."/>
            <person name="Seiboth B."/>
            <person name="Shapiro H."/>
            <person name="Sukno S."/>
            <person name="Tamayo-Ramos J.A."/>
            <person name="Tisch D."/>
            <person name="Wiest A."/>
            <person name="Wilkinson H.H."/>
            <person name="Zhang M."/>
            <person name="Coutinho P.M."/>
            <person name="Kenerley C.M."/>
            <person name="Monte E."/>
            <person name="Baker S.E."/>
            <person name="Grigoriev I.V."/>
        </authorList>
    </citation>
    <scope>NUCLEOTIDE SEQUENCE [LARGE SCALE GENOMIC DNA]</scope>
    <source>
        <strain evidence="5">Gv29-8 / FGSC 10586</strain>
    </source>
</reference>
<feature type="compositionally biased region" description="Basic and acidic residues" evidence="2">
    <location>
        <begin position="1084"/>
        <end position="1102"/>
    </location>
</feature>
<dbReference type="OMA" id="DARTWES"/>
<feature type="compositionally biased region" description="Basic residues" evidence="2">
    <location>
        <begin position="1248"/>
        <end position="1258"/>
    </location>
</feature>